<dbReference type="EC" id="4.3.3.7" evidence="5"/>
<comment type="similarity">
    <text evidence="2">Belongs to the DapA family.</text>
</comment>
<keyword evidence="6" id="KW-1185">Reference proteome</keyword>
<evidence type="ECO:0000256" key="3">
    <source>
        <dbReference type="PIRSR" id="PIRSR001365-1"/>
    </source>
</evidence>
<dbReference type="Pfam" id="PF00701">
    <property type="entry name" value="DHDPS"/>
    <property type="match status" value="1"/>
</dbReference>
<dbReference type="PANTHER" id="PTHR12128:SF67">
    <property type="entry name" value="BLR3884 PROTEIN"/>
    <property type="match status" value="1"/>
</dbReference>
<dbReference type="Proteomes" id="UP000048926">
    <property type="component" value="Unassembled WGS sequence"/>
</dbReference>
<feature type="binding site" evidence="4">
    <location>
        <position position="206"/>
    </location>
    <ligand>
        <name>pyruvate</name>
        <dbReference type="ChEBI" id="CHEBI:15361"/>
    </ligand>
</feature>
<dbReference type="InterPro" id="IPR002220">
    <property type="entry name" value="DapA-like"/>
</dbReference>
<feature type="binding site" evidence="4">
    <location>
        <position position="44"/>
    </location>
    <ligand>
        <name>pyruvate</name>
        <dbReference type="ChEBI" id="CHEBI:15361"/>
    </ligand>
</feature>
<dbReference type="RefSeq" id="WP_055660976.1">
    <property type="nucleotide sequence ID" value="NZ_CXST01000004.1"/>
</dbReference>
<dbReference type="EMBL" id="CXST01000004">
    <property type="protein sequence ID" value="CTQ46867.1"/>
    <property type="molecule type" value="Genomic_DNA"/>
</dbReference>
<keyword evidence="1 2" id="KW-0456">Lyase</keyword>
<proteinExistence type="inferred from homology"/>
<dbReference type="Gene3D" id="3.20.20.70">
    <property type="entry name" value="Aldolase class I"/>
    <property type="match status" value="1"/>
</dbReference>
<evidence type="ECO:0000256" key="2">
    <source>
        <dbReference type="PIRNR" id="PIRNR001365"/>
    </source>
</evidence>
<dbReference type="GO" id="GO:0008840">
    <property type="term" value="F:4-hydroxy-tetrahydrodipicolinate synthase activity"/>
    <property type="evidence" value="ECO:0007669"/>
    <property type="project" value="UniProtKB-EC"/>
</dbReference>
<dbReference type="OrthoDB" id="9782828at2"/>
<dbReference type="SMART" id="SM01130">
    <property type="entry name" value="DHDPS"/>
    <property type="match status" value="1"/>
</dbReference>
<gene>
    <name evidence="5" type="primary">dapA_5</name>
    <name evidence="5" type="ORF">LAL4801_05327</name>
</gene>
<sequence length="287" mass="30650">MKGIVAAVPTPLDAHGAPVKDTFLEHCAWALANGCDALNILGTTGEANSLGLAHRKQVMAWAAEAFDTSRLMVGTGLTSLEDTLDLTRAAADMGYGVALVLPPFYYKPVTEEGLVAWYEALDRALGATPIEIYFYNFPQMTGLKIPADVVERLAKTHPKRFTGIKDSSGDLDYCRELVRRLPDLKVFPSSETALAEGPGAGFAGCISATVNISAPLCARLLQDPADKAVAGRVASIRADIAAHPLVPAVKYLVGRRADESAWNRVLPPFQQLDDAACGSLDRIAETL</sequence>
<feature type="active site" description="Schiff-base intermediate with substrate" evidence="3">
    <location>
        <position position="165"/>
    </location>
</feature>
<evidence type="ECO:0000256" key="4">
    <source>
        <dbReference type="PIRSR" id="PIRSR001365-2"/>
    </source>
</evidence>
<dbReference type="CDD" id="cd00408">
    <property type="entry name" value="DHDPS-like"/>
    <property type="match status" value="1"/>
</dbReference>
<feature type="active site" description="Proton donor/acceptor" evidence="3">
    <location>
        <position position="135"/>
    </location>
</feature>
<organism evidence="5 6">
    <name type="scientific">Roseibium aggregatum</name>
    <dbReference type="NCBI Taxonomy" id="187304"/>
    <lineage>
        <taxon>Bacteria</taxon>
        <taxon>Pseudomonadati</taxon>
        <taxon>Pseudomonadota</taxon>
        <taxon>Alphaproteobacteria</taxon>
        <taxon>Hyphomicrobiales</taxon>
        <taxon>Stappiaceae</taxon>
        <taxon>Roseibium</taxon>
    </lineage>
</organism>
<reference evidence="6" key="1">
    <citation type="submission" date="2015-07" db="EMBL/GenBank/DDBJ databases">
        <authorList>
            <person name="Rodrigo-Torres Lidia"/>
            <person name="Arahal R.David."/>
        </authorList>
    </citation>
    <scope>NUCLEOTIDE SEQUENCE [LARGE SCALE GENOMIC DNA]</scope>
    <source>
        <strain evidence="6">CECT 4801</strain>
    </source>
</reference>
<dbReference type="PRINTS" id="PR00146">
    <property type="entry name" value="DHPICSNTHASE"/>
</dbReference>
<dbReference type="PANTHER" id="PTHR12128">
    <property type="entry name" value="DIHYDRODIPICOLINATE SYNTHASE"/>
    <property type="match status" value="1"/>
</dbReference>
<evidence type="ECO:0000256" key="1">
    <source>
        <dbReference type="ARBA" id="ARBA00023239"/>
    </source>
</evidence>
<dbReference type="AlphaFoldDB" id="A0A0M6YC75"/>
<dbReference type="PIRSF" id="PIRSF001365">
    <property type="entry name" value="DHDPS"/>
    <property type="match status" value="1"/>
</dbReference>
<evidence type="ECO:0000313" key="5">
    <source>
        <dbReference type="EMBL" id="CTQ46867.1"/>
    </source>
</evidence>
<accession>A0A0M6YC75</accession>
<name>A0A0M6YC75_9HYPH</name>
<evidence type="ECO:0000313" key="6">
    <source>
        <dbReference type="Proteomes" id="UP000048926"/>
    </source>
</evidence>
<dbReference type="SUPFAM" id="SSF51569">
    <property type="entry name" value="Aldolase"/>
    <property type="match status" value="1"/>
</dbReference>
<protein>
    <submittedName>
        <fullName evidence="5">4-hydroxy-tetrahydrodipicolinate synthase</fullName>
        <ecNumber evidence="5">4.3.3.7</ecNumber>
    </submittedName>
</protein>
<dbReference type="InterPro" id="IPR013785">
    <property type="entry name" value="Aldolase_TIM"/>
</dbReference>